<evidence type="ECO:0000256" key="4">
    <source>
        <dbReference type="ARBA" id="ARBA00022714"/>
    </source>
</evidence>
<evidence type="ECO:0000256" key="3">
    <source>
        <dbReference type="ARBA" id="ARBA00022448"/>
    </source>
</evidence>
<comment type="subcellular location">
    <subcellularLocation>
        <location evidence="9">Plastid</location>
        <location evidence="9">Chloroplast</location>
    </subcellularLocation>
</comment>
<evidence type="ECO:0000256" key="5">
    <source>
        <dbReference type="ARBA" id="ARBA00022723"/>
    </source>
</evidence>
<keyword evidence="7 9" id="KW-0408">Iron</keyword>
<dbReference type="AlphaFoldDB" id="A0A3G3MFV0"/>
<dbReference type="PROSITE" id="PS51085">
    <property type="entry name" value="2FE2S_FER_2"/>
    <property type="match status" value="1"/>
</dbReference>
<dbReference type="EMBL" id="MH281626">
    <property type="protein sequence ID" value="AYR05705.1"/>
    <property type="molecule type" value="Genomic_DNA"/>
</dbReference>
<dbReference type="GO" id="GO:0009507">
    <property type="term" value="C:chloroplast"/>
    <property type="evidence" value="ECO:0007669"/>
    <property type="project" value="UniProtKB-SubCell"/>
</dbReference>
<dbReference type="GeneID" id="38463435"/>
<dbReference type="GO" id="GO:0009055">
    <property type="term" value="F:electron transfer activity"/>
    <property type="evidence" value="ECO:0007669"/>
    <property type="project" value="InterPro"/>
</dbReference>
<dbReference type="NCBIfam" id="TIGR02008">
    <property type="entry name" value="fdx_plant"/>
    <property type="match status" value="1"/>
</dbReference>
<sequence length="103" mass="11387">MANYKVTFIKEDDNGEIETEVTIDCEEDVYILDAASDEGLDLPYSCRAGACSTCAGILEKGTLDQSDQSFLDPEQIEANFVLTCVAYPTSDCTVKTHQEEKLY</sequence>
<evidence type="ECO:0000256" key="8">
    <source>
        <dbReference type="ARBA" id="ARBA00023014"/>
    </source>
</evidence>
<dbReference type="RefSeq" id="YP_009541696.1">
    <property type="nucleotide sequence ID" value="NC_039977.1"/>
</dbReference>
<dbReference type="PROSITE" id="PS00197">
    <property type="entry name" value="2FE2S_FER_1"/>
    <property type="match status" value="1"/>
</dbReference>
<evidence type="ECO:0000313" key="11">
    <source>
        <dbReference type="EMBL" id="AYR05705.1"/>
    </source>
</evidence>
<dbReference type="InterPro" id="IPR010241">
    <property type="entry name" value="Fd_pln"/>
</dbReference>
<dbReference type="InterPro" id="IPR006058">
    <property type="entry name" value="2Fe2S_fd_BS"/>
</dbReference>
<evidence type="ECO:0000256" key="9">
    <source>
        <dbReference type="RuleBase" id="RU364001"/>
    </source>
</evidence>
<evidence type="ECO:0000259" key="10">
    <source>
        <dbReference type="PROSITE" id="PS51085"/>
    </source>
</evidence>
<keyword evidence="8 9" id="KW-0411">Iron-sulfur</keyword>
<protein>
    <recommendedName>
        <fullName evidence="2 9">Ferredoxin</fullName>
    </recommendedName>
</protein>
<keyword evidence="4 9" id="KW-0001">2Fe-2S</keyword>
<feature type="domain" description="2Fe-2S ferredoxin-type" evidence="10">
    <location>
        <begin position="4"/>
        <end position="100"/>
    </location>
</feature>
<keyword evidence="5 9" id="KW-0479">Metal-binding</keyword>
<organism evidence="11">
    <name type="scientific">Synarthrophyton chejuense</name>
    <dbReference type="NCBI Taxonomy" id="2485825"/>
    <lineage>
        <taxon>Eukaryota</taxon>
        <taxon>Rhodophyta</taxon>
        <taxon>Florideophyceae</taxon>
        <taxon>Corallinophycidae</taxon>
        <taxon>Hapalidiales</taxon>
        <taxon>Hapalidiaceae</taxon>
        <taxon>Melobesioideae</taxon>
        <taxon>Synarthrophyton</taxon>
    </lineage>
</organism>
<accession>A0A3G3MFV0</accession>
<comment type="cofactor">
    <cofactor evidence="9">
        <name>[2Fe-2S] cluster</name>
        <dbReference type="ChEBI" id="CHEBI:190135"/>
    </cofactor>
    <text evidence="9">Binds 1 [2Fe-2S] cluster.</text>
</comment>
<geneLocation type="plastid" evidence="11"/>
<dbReference type="Gene3D" id="3.10.20.30">
    <property type="match status" value="1"/>
</dbReference>
<dbReference type="GO" id="GO:0051537">
    <property type="term" value="F:2 iron, 2 sulfur cluster binding"/>
    <property type="evidence" value="ECO:0007669"/>
    <property type="project" value="UniProtKB-KW"/>
</dbReference>
<proteinExistence type="inferred from homology"/>
<dbReference type="InterPro" id="IPR001041">
    <property type="entry name" value="2Fe-2S_ferredoxin-type"/>
</dbReference>
<evidence type="ECO:0000256" key="1">
    <source>
        <dbReference type="ARBA" id="ARBA00007874"/>
    </source>
</evidence>
<gene>
    <name evidence="11" type="primary">petF</name>
</gene>
<comment type="function">
    <text evidence="9">Ferredoxins are iron-sulfur proteins that transfer electrons in a wide variety of metabolic reactions.</text>
</comment>
<evidence type="ECO:0000256" key="2">
    <source>
        <dbReference type="ARBA" id="ARBA00013529"/>
    </source>
</evidence>
<dbReference type="InterPro" id="IPR012675">
    <property type="entry name" value="Beta-grasp_dom_sf"/>
</dbReference>
<dbReference type="FunFam" id="3.10.20.30:FF:000014">
    <property type="entry name" value="Ferredoxin"/>
    <property type="match status" value="1"/>
</dbReference>
<evidence type="ECO:0000256" key="7">
    <source>
        <dbReference type="ARBA" id="ARBA00023004"/>
    </source>
</evidence>
<keyword evidence="6 9" id="KW-0249">Electron transport</keyword>
<name>A0A3G3MFV0_9FLOR</name>
<dbReference type="InterPro" id="IPR036010">
    <property type="entry name" value="2Fe-2S_ferredoxin-like_sf"/>
</dbReference>
<dbReference type="PANTHER" id="PTHR43112">
    <property type="entry name" value="FERREDOXIN"/>
    <property type="match status" value="1"/>
</dbReference>
<dbReference type="PANTHER" id="PTHR43112:SF3">
    <property type="entry name" value="FERREDOXIN-2, CHLOROPLASTIC"/>
    <property type="match status" value="1"/>
</dbReference>
<keyword evidence="9" id="KW-0150">Chloroplast</keyword>
<dbReference type="Pfam" id="PF00111">
    <property type="entry name" value="Fer2"/>
    <property type="match status" value="1"/>
</dbReference>
<dbReference type="GO" id="GO:0022900">
    <property type="term" value="P:electron transport chain"/>
    <property type="evidence" value="ECO:0007669"/>
    <property type="project" value="InterPro"/>
</dbReference>
<evidence type="ECO:0000256" key="6">
    <source>
        <dbReference type="ARBA" id="ARBA00022982"/>
    </source>
</evidence>
<dbReference type="SUPFAM" id="SSF54292">
    <property type="entry name" value="2Fe-2S ferredoxin-like"/>
    <property type="match status" value="1"/>
</dbReference>
<dbReference type="GO" id="GO:0046872">
    <property type="term" value="F:metal ion binding"/>
    <property type="evidence" value="ECO:0007669"/>
    <property type="project" value="UniProtKB-KW"/>
</dbReference>
<keyword evidence="3 9" id="KW-0813">Transport</keyword>
<keyword evidence="9 11" id="KW-0934">Plastid</keyword>
<comment type="similarity">
    <text evidence="1 9">Belongs to the 2Fe2S plant-type ferredoxin family.</text>
</comment>
<dbReference type="CDD" id="cd00207">
    <property type="entry name" value="fer2"/>
    <property type="match status" value="1"/>
</dbReference>
<reference evidence="11" key="1">
    <citation type="journal article" date="2018" name="Genome Biol. Evol.">
        <title>Mitochondrial and Plastid Genomes from Coralline Red Algae Provide Insights into the Incongruent Evolutionary Histories of Organelles.</title>
        <authorList>
            <person name="Lee J."/>
            <person name="Song H.J."/>
            <person name="In Park S."/>
            <person name="Lee Y.M."/>
            <person name="Jeong S.Y."/>
            <person name="Oh Cho T."/>
            <person name="Kim J.H."/>
            <person name="Choi H.G."/>
            <person name="Choi C.G."/>
            <person name="Nelson W.A."/>
            <person name="Fredericq S."/>
            <person name="Bhattacharya D."/>
            <person name="Su Yoon H."/>
        </authorList>
    </citation>
    <scope>NUCLEOTIDE SEQUENCE</scope>
</reference>